<protein>
    <submittedName>
        <fullName evidence="1">Uncharacterized protein</fullName>
    </submittedName>
</protein>
<dbReference type="Proteomes" id="UP001221898">
    <property type="component" value="Unassembled WGS sequence"/>
</dbReference>
<organism evidence="1 2">
    <name type="scientific">Aldrovandia affinis</name>
    <dbReference type="NCBI Taxonomy" id="143900"/>
    <lineage>
        <taxon>Eukaryota</taxon>
        <taxon>Metazoa</taxon>
        <taxon>Chordata</taxon>
        <taxon>Craniata</taxon>
        <taxon>Vertebrata</taxon>
        <taxon>Euteleostomi</taxon>
        <taxon>Actinopterygii</taxon>
        <taxon>Neopterygii</taxon>
        <taxon>Teleostei</taxon>
        <taxon>Notacanthiformes</taxon>
        <taxon>Halosauridae</taxon>
        <taxon>Aldrovandia</taxon>
    </lineage>
</organism>
<gene>
    <name evidence="1" type="ORF">AAFF_G00159970</name>
</gene>
<comment type="caution">
    <text evidence="1">The sequence shown here is derived from an EMBL/GenBank/DDBJ whole genome shotgun (WGS) entry which is preliminary data.</text>
</comment>
<name>A0AAD7RN79_9TELE</name>
<reference evidence="1" key="1">
    <citation type="journal article" date="2023" name="Science">
        <title>Genome structures resolve the early diversification of teleost fishes.</title>
        <authorList>
            <person name="Parey E."/>
            <person name="Louis A."/>
            <person name="Montfort J."/>
            <person name="Bouchez O."/>
            <person name="Roques C."/>
            <person name="Iampietro C."/>
            <person name="Lluch J."/>
            <person name="Castinel A."/>
            <person name="Donnadieu C."/>
            <person name="Desvignes T."/>
            <person name="Floi Bucao C."/>
            <person name="Jouanno E."/>
            <person name="Wen M."/>
            <person name="Mejri S."/>
            <person name="Dirks R."/>
            <person name="Jansen H."/>
            <person name="Henkel C."/>
            <person name="Chen W.J."/>
            <person name="Zahm M."/>
            <person name="Cabau C."/>
            <person name="Klopp C."/>
            <person name="Thompson A.W."/>
            <person name="Robinson-Rechavi M."/>
            <person name="Braasch I."/>
            <person name="Lecointre G."/>
            <person name="Bobe J."/>
            <person name="Postlethwait J.H."/>
            <person name="Berthelot C."/>
            <person name="Roest Crollius H."/>
            <person name="Guiguen Y."/>
        </authorList>
    </citation>
    <scope>NUCLEOTIDE SEQUENCE</scope>
    <source>
        <strain evidence="1">NC1722</strain>
    </source>
</reference>
<dbReference type="PANTHER" id="PTHR45532:SF1">
    <property type="entry name" value="WD REPEAT-CONTAINING PROTEIN 97"/>
    <property type="match status" value="1"/>
</dbReference>
<proteinExistence type="predicted"/>
<evidence type="ECO:0000313" key="2">
    <source>
        <dbReference type="Proteomes" id="UP001221898"/>
    </source>
</evidence>
<dbReference type="EMBL" id="JAINUG010000216">
    <property type="protein sequence ID" value="KAJ8387185.1"/>
    <property type="molecule type" value="Genomic_DNA"/>
</dbReference>
<sequence length="317" mass="36180">MKPPHQSSIPPHLLPDFLSPFVEQDWFQEIFPDHCLLHWSLCPEEFALLLVQHLRRCHIGPRTQILSALLVLLRQGALGNSEQIRAGLINLLQFSAKPNMSVEEKRFIRELLKALVSLAPDSTDTVVELLTVLAHRELGLQSAVLGLLKAMGVEEAEPWLNAEVVSWHVAAHWLDFWTCKYKDRALFLRGAERKEPPTPVDAMRFFCSVQRENQSRPPPPPPEGRKDTVLLPQHLHRPKPIQRLGETHSLARTRQTRGGTLPPLPHRPLLEVFVPFISLPLPRVSLCPFPCPGDQPYQKGAPRRYFFPEHSYAHSYK</sequence>
<evidence type="ECO:0000313" key="1">
    <source>
        <dbReference type="EMBL" id="KAJ8387185.1"/>
    </source>
</evidence>
<keyword evidence="2" id="KW-1185">Reference proteome</keyword>
<dbReference type="PANTHER" id="PTHR45532">
    <property type="entry name" value="WD REPEAT-CONTAINING PROTEIN 97"/>
    <property type="match status" value="1"/>
</dbReference>
<accession>A0AAD7RN79</accession>
<dbReference type="AlphaFoldDB" id="A0AAD7RN79"/>